<name>A0A285JLZ1_9RHOB</name>
<dbReference type="AlphaFoldDB" id="A0A285JLZ1"/>
<proteinExistence type="predicted"/>
<dbReference type="Proteomes" id="UP000231655">
    <property type="component" value="Unassembled WGS sequence"/>
</dbReference>
<gene>
    <name evidence="1" type="ORF">SAMN06297129_3977</name>
</gene>
<sequence>MRSSEGISMNTAWLLAARYEGLPVIPLERVRQDFFPDLSQRVFLARLADAKIPLPVVRLASSQKSGRGIPLQDLASYIDAAAEKARRELRAMAS</sequence>
<reference evidence="1 2" key="1">
    <citation type="submission" date="2017-09" db="EMBL/GenBank/DDBJ databases">
        <authorList>
            <person name="Ehlers B."/>
            <person name="Leendertz F.H."/>
        </authorList>
    </citation>
    <scope>NUCLEOTIDE SEQUENCE [LARGE SCALE GENOMIC DNA]</scope>
    <source>
        <strain evidence="1 2">CGMCC 1.12662</strain>
    </source>
</reference>
<protein>
    <submittedName>
        <fullName evidence="1">Pyocin activator protein PrtN</fullName>
    </submittedName>
</protein>
<evidence type="ECO:0000313" key="1">
    <source>
        <dbReference type="EMBL" id="SNY60817.1"/>
    </source>
</evidence>
<evidence type="ECO:0000313" key="2">
    <source>
        <dbReference type="Proteomes" id="UP000231655"/>
    </source>
</evidence>
<accession>A0A285JLZ1</accession>
<dbReference type="Pfam" id="PF11112">
    <property type="entry name" value="PyocinActivator"/>
    <property type="match status" value="1"/>
</dbReference>
<dbReference type="InterPro" id="IPR020518">
    <property type="entry name" value="Tscrpt_reg_PrtN"/>
</dbReference>
<dbReference type="GO" id="GO:0006355">
    <property type="term" value="P:regulation of DNA-templated transcription"/>
    <property type="evidence" value="ECO:0007669"/>
    <property type="project" value="InterPro"/>
</dbReference>
<dbReference type="EMBL" id="OBEA01000012">
    <property type="protein sequence ID" value="SNY60817.1"/>
    <property type="molecule type" value="Genomic_DNA"/>
</dbReference>
<organism evidence="1 2">
    <name type="scientific">Pseudooceanicola antarcticus</name>
    <dbReference type="NCBI Taxonomy" id="1247613"/>
    <lineage>
        <taxon>Bacteria</taxon>
        <taxon>Pseudomonadati</taxon>
        <taxon>Pseudomonadota</taxon>
        <taxon>Alphaproteobacteria</taxon>
        <taxon>Rhodobacterales</taxon>
        <taxon>Paracoccaceae</taxon>
        <taxon>Pseudooceanicola</taxon>
    </lineage>
</organism>